<comment type="subunit">
    <text evidence="7">Tetramer of two alpha and two beta chains.</text>
</comment>
<evidence type="ECO:0000256" key="6">
    <source>
        <dbReference type="ARBA" id="ARBA00025581"/>
    </source>
</evidence>
<feature type="compositionally biased region" description="Low complexity" evidence="8">
    <location>
        <begin position="60"/>
        <end position="69"/>
    </location>
</feature>
<evidence type="ECO:0000256" key="2">
    <source>
        <dbReference type="ARBA" id="ARBA00023015"/>
    </source>
</evidence>
<comment type="subcellular location">
    <subcellularLocation>
        <location evidence="1 7">Nucleus</location>
    </subcellularLocation>
</comment>
<evidence type="ECO:0000313" key="10">
    <source>
        <dbReference type="EMBL" id="WPH02228.1"/>
    </source>
</evidence>
<dbReference type="Proteomes" id="UP001303373">
    <property type="component" value="Chromosome 7"/>
</dbReference>
<dbReference type="Pfam" id="PF18121">
    <property type="entry name" value="TFA2_Winged_2"/>
    <property type="match status" value="1"/>
</dbReference>
<dbReference type="InterPro" id="IPR016656">
    <property type="entry name" value="TFIIE-bsu"/>
</dbReference>
<evidence type="ECO:0000256" key="3">
    <source>
        <dbReference type="ARBA" id="ARBA00023125"/>
    </source>
</evidence>
<dbReference type="InterPro" id="IPR003166">
    <property type="entry name" value="TFIIE_bsu_DNA-bd"/>
</dbReference>
<dbReference type="PIRSF" id="PIRSF016398">
    <property type="entry name" value="TFIIE-beta"/>
    <property type="match status" value="1"/>
</dbReference>
<keyword evidence="3 7" id="KW-0238">DNA-binding</keyword>
<dbReference type="GO" id="GO:0005673">
    <property type="term" value="C:transcription factor TFIIE complex"/>
    <property type="evidence" value="ECO:0007669"/>
    <property type="project" value="UniProtKB-UniRule"/>
</dbReference>
<comment type="similarity">
    <text evidence="7">Belongs to the TFIIE beta subunit family.</text>
</comment>
<dbReference type="GO" id="GO:0001097">
    <property type="term" value="F:TFIIH-class transcription factor complex binding"/>
    <property type="evidence" value="ECO:0007669"/>
    <property type="project" value="TreeGrafter"/>
</dbReference>
<accession>A0AAQ3M8Q9</accession>
<dbReference type="PROSITE" id="PS51351">
    <property type="entry name" value="TFIIE_BETA_C"/>
    <property type="match status" value="1"/>
</dbReference>
<keyword evidence="11" id="KW-1185">Reference proteome</keyword>
<dbReference type="GO" id="GO:0003677">
    <property type="term" value="F:DNA binding"/>
    <property type="evidence" value="ECO:0007669"/>
    <property type="project" value="UniProtKB-UniRule"/>
</dbReference>
<feature type="region of interest" description="Disordered" evidence="8">
    <location>
        <begin position="14"/>
        <end position="69"/>
    </location>
</feature>
<dbReference type="GO" id="GO:0006367">
    <property type="term" value="P:transcription initiation at RNA polymerase II promoter"/>
    <property type="evidence" value="ECO:0007669"/>
    <property type="project" value="UniProtKB-UniRule"/>
</dbReference>
<feature type="compositionally biased region" description="Polar residues" evidence="8">
    <location>
        <begin position="33"/>
        <end position="45"/>
    </location>
</feature>
<dbReference type="PANTHER" id="PTHR12716">
    <property type="entry name" value="TRANSCRIPTION INITIATION FACTOR IIE, BETA SUBUNIT"/>
    <property type="match status" value="1"/>
</dbReference>
<evidence type="ECO:0000256" key="4">
    <source>
        <dbReference type="ARBA" id="ARBA00023163"/>
    </source>
</evidence>
<evidence type="ECO:0000256" key="5">
    <source>
        <dbReference type="ARBA" id="ARBA00023242"/>
    </source>
</evidence>
<feature type="region of interest" description="Disordered" evidence="8">
    <location>
        <begin position="262"/>
        <end position="289"/>
    </location>
</feature>
<evidence type="ECO:0000313" key="11">
    <source>
        <dbReference type="Proteomes" id="UP001303373"/>
    </source>
</evidence>
<evidence type="ECO:0000256" key="7">
    <source>
        <dbReference type="PIRNR" id="PIRNR016398"/>
    </source>
</evidence>
<dbReference type="EMBL" id="CP138586">
    <property type="protein sequence ID" value="WPH02228.1"/>
    <property type="molecule type" value="Genomic_DNA"/>
</dbReference>
<name>A0AAQ3M8Q9_9PEZI</name>
<evidence type="ECO:0000256" key="1">
    <source>
        <dbReference type="ARBA" id="ARBA00004123"/>
    </source>
</evidence>
<evidence type="ECO:0000259" key="9">
    <source>
        <dbReference type="PROSITE" id="PS51351"/>
    </source>
</evidence>
<dbReference type="PANTHER" id="PTHR12716:SF8">
    <property type="entry name" value="TRANSCRIPTION INITIATION FACTOR IIE SUBUNIT BETA"/>
    <property type="match status" value="1"/>
</dbReference>
<dbReference type="AlphaFoldDB" id="A0AAQ3M8Q9"/>
<sequence length="304" mass="33836">MSLSASLHKYKSELADTAARNTQFSRPAANAPPRTSTPKPATSGSGEKRGHDAAFPVAPPAAGQTTAPGGRELMTQVYNAVNYLKDKNFQPITFDNLISYLSLPHDAQKNIPLIKRALQGHDRVDFVPKAQSGLGKDAFRYRSQHPVSNGEELLSYLARRETAKGINVKELKDGWPDCMPTIDRLEGEGHLLVIRNKKDNTPKTVWPDSPNYHLVNPHPTAGNRQVGKVDTDFVDFWHKTKVPSSENDIRTELERAGITPTSAVKEMRKSDNKKKERKRVVRRNGKTTNSHMLGILKEYPGKRG</sequence>
<keyword evidence="4 7" id="KW-0804">Transcription</keyword>
<protein>
    <recommendedName>
        <fullName evidence="7">Transcription initiation factor IIE subunit beta</fullName>
    </recommendedName>
</protein>
<proteinExistence type="inferred from homology"/>
<dbReference type="InterPro" id="IPR040501">
    <property type="entry name" value="TFA2_Winged_2"/>
</dbReference>
<reference evidence="10 11" key="1">
    <citation type="submission" date="2023-11" db="EMBL/GenBank/DDBJ databases">
        <title>An acidophilic fungus is an integral part of prey digestion in a carnivorous sundew plant.</title>
        <authorList>
            <person name="Tsai I.J."/>
        </authorList>
    </citation>
    <scope>NUCLEOTIDE SEQUENCE [LARGE SCALE GENOMIC DNA]</scope>
    <source>
        <strain evidence="10">169a</strain>
    </source>
</reference>
<feature type="compositionally biased region" description="Basic residues" evidence="8">
    <location>
        <begin position="275"/>
        <end position="285"/>
    </location>
</feature>
<keyword evidence="2 7" id="KW-0805">Transcription regulation</keyword>
<keyword evidence="5 7" id="KW-0539">Nucleus</keyword>
<feature type="domain" description="TFIIE beta" evidence="9">
    <location>
        <begin position="60"/>
        <end position="148"/>
    </location>
</feature>
<organism evidence="10 11">
    <name type="scientific">Acrodontium crateriforme</name>
    <dbReference type="NCBI Taxonomy" id="150365"/>
    <lineage>
        <taxon>Eukaryota</taxon>
        <taxon>Fungi</taxon>
        <taxon>Dikarya</taxon>
        <taxon>Ascomycota</taxon>
        <taxon>Pezizomycotina</taxon>
        <taxon>Dothideomycetes</taxon>
        <taxon>Dothideomycetidae</taxon>
        <taxon>Mycosphaerellales</taxon>
        <taxon>Teratosphaeriaceae</taxon>
        <taxon>Acrodontium</taxon>
    </lineage>
</organism>
<evidence type="ECO:0000256" key="8">
    <source>
        <dbReference type="SAM" id="MobiDB-lite"/>
    </source>
</evidence>
<dbReference type="Pfam" id="PF02186">
    <property type="entry name" value="TFIIE_beta"/>
    <property type="match status" value="1"/>
</dbReference>
<feature type="compositionally biased region" description="Basic and acidic residues" evidence="8">
    <location>
        <begin position="265"/>
        <end position="274"/>
    </location>
</feature>
<comment type="function">
    <text evidence="6 7">Recruits TFIIH to the initiation complex and stimulates the RNA polymerase II C-terminal domain kinase and DNA-dependent ATPase activities of TFIIH. Both TFIIH and TFIIE are required for promoter clearance by RNA polymerase.</text>
</comment>
<gene>
    <name evidence="10" type="ORF">R9X50_00508400</name>
</gene>